<name>A0A182S2Q5_ANOFN</name>
<evidence type="ECO:0000313" key="1">
    <source>
        <dbReference type="EnsemblMetazoa" id="AFUN014724-PA"/>
    </source>
</evidence>
<dbReference type="VEuPathDB" id="VectorBase:AFUN014724"/>
<dbReference type="AlphaFoldDB" id="A0A182S2Q5"/>
<reference evidence="1" key="1">
    <citation type="submission" date="2020-05" db="UniProtKB">
        <authorList>
            <consortium name="EnsemblMetazoa"/>
        </authorList>
    </citation>
    <scope>IDENTIFICATION</scope>
    <source>
        <strain evidence="1">FUMOZ</strain>
    </source>
</reference>
<accession>A0A182S2Q5</accession>
<sequence length="119" mass="13928">MMKHRMCARMCGCVCTCVWLLNFPVFLLGVLYRRTEKFLSQNTLVGVELFFAGFSSSWTGSLGAHSVKKKHFITRFFVERVVLSRVVMQQFGTSKLIRYEQIHEAWYFILPKSLFIFIS</sequence>
<protein>
    <submittedName>
        <fullName evidence="1">Uncharacterized protein</fullName>
    </submittedName>
</protein>
<organism evidence="1">
    <name type="scientific">Anopheles funestus</name>
    <name type="common">African malaria mosquito</name>
    <dbReference type="NCBI Taxonomy" id="62324"/>
    <lineage>
        <taxon>Eukaryota</taxon>
        <taxon>Metazoa</taxon>
        <taxon>Ecdysozoa</taxon>
        <taxon>Arthropoda</taxon>
        <taxon>Hexapoda</taxon>
        <taxon>Insecta</taxon>
        <taxon>Pterygota</taxon>
        <taxon>Neoptera</taxon>
        <taxon>Endopterygota</taxon>
        <taxon>Diptera</taxon>
        <taxon>Nematocera</taxon>
        <taxon>Culicoidea</taxon>
        <taxon>Culicidae</taxon>
        <taxon>Anophelinae</taxon>
        <taxon>Anopheles</taxon>
    </lineage>
</organism>
<proteinExistence type="predicted"/>
<dbReference type="EnsemblMetazoa" id="AFUN014724-RA">
    <property type="protein sequence ID" value="AFUN014724-PA"/>
    <property type="gene ID" value="AFUN014724"/>
</dbReference>